<dbReference type="Gene3D" id="3.80.10.10">
    <property type="entry name" value="Ribonuclease Inhibitor"/>
    <property type="match status" value="1"/>
</dbReference>
<dbReference type="GeneID" id="115624187"/>
<proteinExistence type="predicted"/>
<organism evidence="1 2">
    <name type="scientific">Drosophila lebanonensis</name>
    <name type="common">Fruit fly</name>
    <name type="synonym">Scaptodrosophila lebanonensis</name>
    <dbReference type="NCBI Taxonomy" id="7225"/>
    <lineage>
        <taxon>Eukaryota</taxon>
        <taxon>Metazoa</taxon>
        <taxon>Ecdysozoa</taxon>
        <taxon>Arthropoda</taxon>
        <taxon>Hexapoda</taxon>
        <taxon>Insecta</taxon>
        <taxon>Pterygota</taxon>
        <taxon>Neoptera</taxon>
        <taxon>Endopterygota</taxon>
        <taxon>Diptera</taxon>
        <taxon>Brachycera</taxon>
        <taxon>Muscomorpha</taxon>
        <taxon>Ephydroidea</taxon>
        <taxon>Drosophilidae</taxon>
        <taxon>Scaptodrosophila</taxon>
    </lineage>
</organism>
<gene>
    <name evidence="2" type="primary">LOC115624187</name>
</gene>
<dbReference type="Proteomes" id="UP000504634">
    <property type="component" value="Unplaced"/>
</dbReference>
<protein>
    <submittedName>
        <fullName evidence="2">Uncharacterized protein LOC115624187</fullName>
    </submittedName>
</protein>
<reference evidence="2" key="1">
    <citation type="submission" date="2025-08" db="UniProtKB">
        <authorList>
            <consortium name="RefSeq"/>
        </authorList>
    </citation>
    <scope>IDENTIFICATION</scope>
    <source>
        <strain evidence="2">11010-0011.00</strain>
        <tissue evidence="2">Whole body</tissue>
    </source>
</reference>
<dbReference type="RefSeq" id="XP_030374645.1">
    <property type="nucleotide sequence ID" value="XM_030518785.1"/>
</dbReference>
<dbReference type="AlphaFoldDB" id="A0A6J2TGR5"/>
<dbReference type="InterPro" id="IPR032675">
    <property type="entry name" value="LRR_dom_sf"/>
</dbReference>
<dbReference type="SUPFAM" id="SSF52047">
    <property type="entry name" value="RNI-like"/>
    <property type="match status" value="1"/>
</dbReference>
<name>A0A6J2TGR5_DROLE</name>
<keyword evidence="1" id="KW-1185">Reference proteome</keyword>
<sequence>MDSAQSIEHMAQSKEHSHMHLSAYLQLVLLEMELEGQVEIARNTSHIEVRKFCHDIWHKTVPFGKTLIAANLPTYCPSMLTSFKSLENQIYYLKQVKECFSSIEFFQLEQEVKLFQDAGLREMKNITTVIIVADRGEVTDKYNEALAQFPQLFPNINTFAYYHKCPQPKRLCGISSFRYLRDLQLDDIHSRELQKIFQECTELEVLTVKKMGGFTCPWVDVLHCHKLRKILLGCELFQNAAKYILKLIRLDLLYLSGNRASMVKGNIATIVSRKSNAITWMFLSILKDSHIDLSECYNLTYFGFTYSAQEPVIFLPHTVEVLQVQSCDIMPSPFLLNILRQCQRLKTIYLHYAELNENIIYEIADWSEILHRKSPLEVIYWDNADEMPTSLKSFVASKNRYITVEKKTFRTNEGCIFIFSC</sequence>
<accession>A0A6J2TGR5</accession>
<evidence type="ECO:0000313" key="1">
    <source>
        <dbReference type="Proteomes" id="UP000504634"/>
    </source>
</evidence>
<evidence type="ECO:0000313" key="2">
    <source>
        <dbReference type="RefSeq" id="XP_030374645.1"/>
    </source>
</evidence>